<reference evidence="2 3" key="1">
    <citation type="journal article" date="2013" name="J. Microbiol.">
        <title>Mucilaginibacter ginsenosidivorax sp. nov., with ginsenoside converting activity isolated from sediment.</title>
        <authorList>
            <person name="Kim J.K."/>
            <person name="Choi T.E."/>
            <person name="Liu Q.M."/>
            <person name="Park H.Y."/>
            <person name="Yi T.H."/>
            <person name="Yoon M.H."/>
            <person name="Kim S.C."/>
            <person name="Im W.T."/>
        </authorList>
    </citation>
    <scope>NUCLEOTIDE SEQUENCE [LARGE SCALE GENOMIC DNA]</scope>
    <source>
        <strain evidence="2 3">KHI28</strain>
    </source>
</reference>
<accession>A0A5B8W2G5</accession>
<dbReference type="AlphaFoldDB" id="A0A5B8W2G5"/>
<dbReference type="OrthoDB" id="783678at2"/>
<gene>
    <name evidence="2" type="ORF">FSB76_18950</name>
</gene>
<dbReference type="KEGG" id="mgk:FSB76_18950"/>
<protein>
    <submittedName>
        <fullName evidence="2">Glycosyltransferase family 1 protein</fullName>
    </submittedName>
</protein>
<dbReference type="EMBL" id="CP042437">
    <property type="protein sequence ID" value="QEC77913.1"/>
    <property type="molecule type" value="Genomic_DNA"/>
</dbReference>
<keyword evidence="2" id="KW-0808">Transferase</keyword>
<evidence type="ECO:0000313" key="2">
    <source>
        <dbReference type="EMBL" id="QEC77913.1"/>
    </source>
</evidence>
<dbReference type="InterPro" id="IPR055259">
    <property type="entry name" value="YkvP/CgeB_Glyco_trans-like"/>
</dbReference>
<evidence type="ECO:0000313" key="3">
    <source>
        <dbReference type="Proteomes" id="UP000321362"/>
    </source>
</evidence>
<name>A0A5B8W2G5_9SPHI</name>
<dbReference type="Pfam" id="PF13524">
    <property type="entry name" value="Glyco_trans_1_2"/>
    <property type="match status" value="1"/>
</dbReference>
<evidence type="ECO:0000259" key="1">
    <source>
        <dbReference type="Pfam" id="PF13524"/>
    </source>
</evidence>
<dbReference type="GO" id="GO:0016740">
    <property type="term" value="F:transferase activity"/>
    <property type="evidence" value="ECO:0007669"/>
    <property type="project" value="UniProtKB-KW"/>
</dbReference>
<organism evidence="2 3">
    <name type="scientific">Mucilaginibacter ginsenosidivorax</name>
    <dbReference type="NCBI Taxonomy" id="862126"/>
    <lineage>
        <taxon>Bacteria</taxon>
        <taxon>Pseudomonadati</taxon>
        <taxon>Bacteroidota</taxon>
        <taxon>Sphingobacteriia</taxon>
        <taxon>Sphingobacteriales</taxon>
        <taxon>Sphingobacteriaceae</taxon>
        <taxon>Mucilaginibacter</taxon>
    </lineage>
</organism>
<dbReference type="Proteomes" id="UP000321362">
    <property type="component" value="Chromosome"/>
</dbReference>
<dbReference type="RefSeq" id="WP_147056044.1">
    <property type="nucleotide sequence ID" value="NZ_CP042437.1"/>
</dbReference>
<proteinExistence type="predicted"/>
<sequence length="382" mass="43671">MKILLSFLQDNGGQPHAIPAYRFWTYYIKNGIEEAGMQWTEIPGLDWAAGLVPYENDPALQQWKQQAWEKTINHIKANRGQIDVFLCYLYPKQIDAEAIKQIKAMGVPCVNFYCDNVRSFIKLPRQFKVFDLVWVPEFEALHLYQKTGVPHINLPMPMWVDPKYRHFSEQETDIISFIGSKDDLRAQLLADAIAGGVPIQIRGNGWNNGTNESAVQQSSPNGSSKIKNQFNLLRNAGIRGFVAYHRKRNEKPLEAHIPPGNIFEKPGFDEYIGLSRQSVITLGINRVPTFSKNLVTYSRLRDLEAPMLGACYLTEYTAGLSQLYDLGTDIETYTNADELVYKCRELMASKNKRKELRIKGQQRALDTHSIPQSLQLIKTRLF</sequence>
<feature type="domain" description="Spore protein YkvP/CgeB glycosyl transferase-like" evidence="1">
    <location>
        <begin position="269"/>
        <end position="374"/>
    </location>
</feature>
<keyword evidence="3" id="KW-1185">Reference proteome</keyword>